<dbReference type="Proteomes" id="UP001281410">
    <property type="component" value="Unassembled WGS sequence"/>
</dbReference>
<comment type="caution">
    <text evidence="2">The sequence shown here is derived from an EMBL/GenBank/DDBJ whole genome shotgun (WGS) entry which is preliminary data.</text>
</comment>
<evidence type="ECO:0000256" key="1">
    <source>
        <dbReference type="SAM" id="SignalP"/>
    </source>
</evidence>
<dbReference type="EMBL" id="JANJYJ010000010">
    <property type="protein sequence ID" value="KAK3184600.1"/>
    <property type="molecule type" value="Genomic_DNA"/>
</dbReference>
<sequence>MARILLLSSAPEVVSIMSMVMFVCVEGPPNKDEEGKEKEKSQVEIDAGAAVEAGGHVVGCCGCGGGGGDGGGCGGCGGD</sequence>
<evidence type="ECO:0000313" key="3">
    <source>
        <dbReference type="Proteomes" id="UP001281410"/>
    </source>
</evidence>
<keyword evidence="3" id="KW-1185">Reference proteome</keyword>
<dbReference type="AlphaFoldDB" id="A0AAD9ZME2"/>
<protein>
    <recommendedName>
        <fullName evidence="4">Glycine-rich protein</fullName>
    </recommendedName>
</protein>
<name>A0AAD9ZME2_9ROSI</name>
<keyword evidence="1" id="KW-0732">Signal</keyword>
<organism evidence="2 3">
    <name type="scientific">Dipteronia sinensis</name>
    <dbReference type="NCBI Taxonomy" id="43782"/>
    <lineage>
        <taxon>Eukaryota</taxon>
        <taxon>Viridiplantae</taxon>
        <taxon>Streptophyta</taxon>
        <taxon>Embryophyta</taxon>
        <taxon>Tracheophyta</taxon>
        <taxon>Spermatophyta</taxon>
        <taxon>Magnoliopsida</taxon>
        <taxon>eudicotyledons</taxon>
        <taxon>Gunneridae</taxon>
        <taxon>Pentapetalae</taxon>
        <taxon>rosids</taxon>
        <taxon>malvids</taxon>
        <taxon>Sapindales</taxon>
        <taxon>Sapindaceae</taxon>
        <taxon>Hippocastanoideae</taxon>
        <taxon>Acereae</taxon>
        <taxon>Dipteronia</taxon>
    </lineage>
</organism>
<feature type="signal peptide" evidence="1">
    <location>
        <begin position="1"/>
        <end position="16"/>
    </location>
</feature>
<reference evidence="2" key="1">
    <citation type="journal article" date="2023" name="Plant J.">
        <title>Genome sequences and population genomics provide insights into the demographic history, inbreeding, and mutation load of two 'living fossil' tree species of Dipteronia.</title>
        <authorList>
            <person name="Feng Y."/>
            <person name="Comes H.P."/>
            <person name="Chen J."/>
            <person name="Zhu S."/>
            <person name="Lu R."/>
            <person name="Zhang X."/>
            <person name="Li P."/>
            <person name="Qiu J."/>
            <person name="Olsen K.M."/>
            <person name="Qiu Y."/>
        </authorList>
    </citation>
    <scope>NUCLEOTIDE SEQUENCE</scope>
    <source>
        <strain evidence="2">NBL</strain>
    </source>
</reference>
<accession>A0AAD9ZME2</accession>
<gene>
    <name evidence="2" type="ORF">Dsin_031886</name>
</gene>
<evidence type="ECO:0008006" key="4">
    <source>
        <dbReference type="Google" id="ProtNLM"/>
    </source>
</evidence>
<feature type="chain" id="PRO_5042137336" description="Glycine-rich protein" evidence="1">
    <location>
        <begin position="17"/>
        <end position="79"/>
    </location>
</feature>
<evidence type="ECO:0000313" key="2">
    <source>
        <dbReference type="EMBL" id="KAK3184600.1"/>
    </source>
</evidence>
<proteinExistence type="predicted"/>